<dbReference type="InterPro" id="IPR051104">
    <property type="entry name" value="FAD_monoxygenase"/>
</dbReference>
<dbReference type="PANTHER" id="PTHR46720">
    <property type="entry name" value="HYDROXYLASE, PUTATIVE (AFU_ORTHOLOGUE AFUA_3G01460)-RELATED"/>
    <property type="match status" value="1"/>
</dbReference>
<accession>A0A699VWR7</accession>
<feature type="non-terminal residue" evidence="4">
    <location>
        <position position="1"/>
    </location>
</feature>
<dbReference type="GO" id="GO:0044550">
    <property type="term" value="P:secondary metabolite biosynthetic process"/>
    <property type="evidence" value="ECO:0007669"/>
    <property type="project" value="TreeGrafter"/>
</dbReference>
<keyword evidence="3" id="KW-0560">Oxidoreductase</keyword>
<organism evidence="4">
    <name type="scientific">Tanacetum cinerariifolium</name>
    <name type="common">Dalmatian daisy</name>
    <name type="synonym">Chrysanthemum cinerariifolium</name>
    <dbReference type="NCBI Taxonomy" id="118510"/>
    <lineage>
        <taxon>Eukaryota</taxon>
        <taxon>Viridiplantae</taxon>
        <taxon>Streptophyta</taxon>
        <taxon>Embryophyta</taxon>
        <taxon>Tracheophyta</taxon>
        <taxon>Spermatophyta</taxon>
        <taxon>Magnoliopsida</taxon>
        <taxon>eudicotyledons</taxon>
        <taxon>Gunneridae</taxon>
        <taxon>Pentapetalae</taxon>
        <taxon>asterids</taxon>
        <taxon>campanulids</taxon>
        <taxon>Asterales</taxon>
        <taxon>Asteraceae</taxon>
        <taxon>Asteroideae</taxon>
        <taxon>Anthemideae</taxon>
        <taxon>Anthemidinae</taxon>
        <taxon>Tanacetum</taxon>
    </lineage>
</organism>
<evidence type="ECO:0000256" key="1">
    <source>
        <dbReference type="ARBA" id="ARBA00022630"/>
    </source>
</evidence>
<sequence>ALAVVLQTVSERSKLHRPDAVRAALQVYNDVRYDRSQWIMQTSRAIGEIYEFQALDCGSDHAKIASEIHDRSHRIWDYDIDAMVEDTKTSKAFCIGTGERL</sequence>
<protein>
    <submittedName>
        <fullName evidence="4">Uncharacterized protein</fullName>
    </submittedName>
</protein>
<name>A0A699VWR7_TANCI</name>
<keyword evidence="1" id="KW-0285">Flavoprotein</keyword>
<evidence type="ECO:0000313" key="4">
    <source>
        <dbReference type="EMBL" id="GFD38789.1"/>
    </source>
</evidence>
<keyword evidence="2" id="KW-0274">FAD</keyword>
<dbReference type="EMBL" id="BKCJ011505989">
    <property type="protein sequence ID" value="GFD38789.1"/>
    <property type="molecule type" value="Genomic_DNA"/>
</dbReference>
<evidence type="ECO:0000256" key="3">
    <source>
        <dbReference type="ARBA" id="ARBA00023002"/>
    </source>
</evidence>
<dbReference type="PANTHER" id="PTHR46720:SF3">
    <property type="entry name" value="FAD-BINDING DOMAIN-CONTAINING PROTEIN-RELATED"/>
    <property type="match status" value="1"/>
</dbReference>
<gene>
    <name evidence="4" type="ORF">Tci_910758</name>
</gene>
<proteinExistence type="predicted"/>
<evidence type="ECO:0000256" key="2">
    <source>
        <dbReference type="ARBA" id="ARBA00022827"/>
    </source>
</evidence>
<dbReference type="GO" id="GO:0016491">
    <property type="term" value="F:oxidoreductase activity"/>
    <property type="evidence" value="ECO:0007669"/>
    <property type="project" value="UniProtKB-KW"/>
</dbReference>
<reference evidence="4" key="1">
    <citation type="journal article" date="2019" name="Sci. Rep.">
        <title>Draft genome of Tanacetum cinerariifolium, the natural source of mosquito coil.</title>
        <authorList>
            <person name="Yamashiro T."/>
            <person name="Shiraishi A."/>
            <person name="Satake H."/>
            <person name="Nakayama K."/>
        </authorList>
    </citation>
    <scope>NUCLEOTIDE SEQUENCE</scope>
</reference>
<dbReference type="AlphaFoldDB" id="A0A699VWR7"/>
<comment type="caution">
    <text evidence="4">The sequence shown here is derived from an EMBL/GenBank/DDBJ whole genome shotgun (WGS) entry which is preliminary data.</text>
</comment>